<protein>
    <submittedName>
        <fullName evidence="1">Uncharacterized protein</fullName>
    </submittedName>
</protein>
<organism evidence="1 2">
    <name type="scientific">Cohnella lubricantis</name>
    <dbReference type="NCBI Taxonomy" id="2163172"/>
    <lineage>
        <taxon>Bacteria</taxon>
        <taxon>Bacillati</taxon>
        <taxon>Bacillota</taxon>
        <taxon>Bacilli</taxon>
        <taxon>Bacillales</taxon>
        <taxon>Paenibacillaceae</taxon>
        <taxon>Cohnella</taxon>
    </lineage>
</organism>
<dbReference type="Proteomes" id="UP000574133">
    <property type="component" value="Unassembled WGS sequence"/>
</dbReference>
<proteinExistence type="predicted"/>
<sequence>MTRIDLLRSHEAYAYQVAYYLLRKEEPAAAAAQEALLAVAADRGFFSLPPSMRESWIKRQVMKEALAVRLKRA</sequence>
<dbReference type="EMBL" id="JACJVN010000106">
    <property type="protein sequence ID" value="MBB6679742.1"/>
    <property type="molecule type" value="Genomic_DNA"/>
</dbReference>
<evidence type="ECO:0000313" key="2">
    <source>
        <dbReference type="Proteomes" id="UP000574133"/>
    </source>
</evidence>
<dbReference type="AlphaFoldDB" id="A0A841TFF1"/>
<keyword evidence="2" id="KW-1185">Reference proteome</keyword>
<evidence type="ECO:0000313" key="1">
    <source>
        <dbReference type="EMBL" id="MBB6679742.1"/>
    </source>
</evidence>
<dbReference type="RefSeq" id="WP_185180999.1">
    <property type="nucleotide sequence ID" value="NZ_CBCSEP010000001.1"/>
</dbReference>
<comment type="caution">
    <text evidence="1">The sequence shown here is derived from an EMBL/GenBank/DDBJ whole genome shotgun (WGS) entry which is preliminary data.</text>
</comment>
<accession>A0A841TFF1</accession>
<gene>
    <name evidence="1" type="ORF">H4Q31_20880</name>
</gene>
<reference evidence="1 2" key="1">
    <citation type="submission" date="2020-08" db="EMBL/GenBank/DDBJ databases">
        <title>Cohnella phylogeny.</title>
        <authorList>
            <person name="Dunlap C."/>
        </authorList>
    </citation>
    <scope>NUCLEOTIDE SEQUENCE [LARGE SCALE GENOMIC DNA]</scope>
    <source>
        <strain evidence="1 2">DSM 103658</strain>
    </source>
</reference>
<name>A0A841TFF1_9BACL</name>